<accession>A0A4Y9S937</accession>
<name>A0A4Y9S937_9BURK</name>
<dbReference type="SUPFAM" id="SSF47240">
    <property type="entry name" value="Ferritin-like"/>
    <property type="match status" value="1"/>
</dbReference>
<dbReference type="OrthoDB" id="4271929at2"/>
<dbReference type="Proteomes" id="UP000298438">
    <property type="component" value="Unassembled WGS sequence"/>
</dbReference>
<feature type="binding site" evidence="4">
    <location>
        <position position="166"/>
    </location>
    <ligand>
        <name>Fe cation</name>
        <dbReference type="ChEBI" id="CHEBI:24875"/>
    </ligand>
</feature>
<dbReference type="InterPro" id="IPR012347">
    <property type="entry name" value="Ferritin-like"/>
</dbReference>
<dbReference type="PANTHER" id="PTHR30295:SF1">
    <property type="entry name" value="DNA PROTECTION DURING STARVATION PROTEIN"/>
    <property type="match status" value="1"/>
</dbReference>
<comment type="caution">
    <text evidence="6">The sequence shown here is derived from an EMBL/GenBank/DDBJ whole genome shotgun (WGS) entry which is preliminary data.</text>
</comment>
<dbReference type="InterPro" id="IPR014490">
    <property type="entry name" value="Dps-like"/>
</dbReference>
<evidence type="ECO:0000313" key="6">
    <source>
        <dbReference type="EMBL" id="TFW17940.1"/>
    </source>
</evidence>
<organism evidence="6 7">
    <name type="scientific">Zemynaea arenosa</name>
    <dbReference type="NCBI Taxonomy" id="2561931"/>
    <lineage>
        <taxon>Bacteria</taxon>
        <taxon>Pseudomonadati</taxon>
        <taxon>Pseudomonadota</taxon>
        <taxon>Betaproteobacteria</taxon>
        <taxon>Burkholderiales</taxon>
        <taxon>Oxalobacteraceae</taxon>
        <taxon>Telluria group</taxon>
        <taxon>Zemynaea</taxon>
    </lineage>
</organism>
<dbReference type="GO" id="GO:0005829">
    <property type="term" value="C:cytosol"/>
    <property type="evidence" value="ECO:0007669"/>
    <property type="project" value="TreeGrafter"/>
</dbReference>
<dbReference type="RefSeq" id="WP_135207787.1">
    <property type="nucleotide sequence ID" value="NZ_SPVF01000171.1"/>
</dbReference>
<dbReference type="Gene3D" id="1.20.1260.10">
    <property type="match status" value="1"/>
</dbReference>
<comment type="similarity">
    <text evidence="1">Belongs to the bacterioferritin family.</text>
</comment>
<evidence type="ECO:0000256" key="3">
    <source>
        <dbReference type="ARBA" id="ARBA00023004"/>
    </source>
</evidence>
<keyword evidence="4" id="KW-0479">Metal-binding</keyword>
<dbReference type="AlphaFoldDB" id="A0A4Y9S937"/>
<dbReference type="GO" id="GO:0008199">
    <property type="term" value="F:ferric iron binding"/>
    <property type="evidence" value="ECO:0007669"/>
    <property type="project" value="InterPro"/>
</dbReference>
<evidence type="ECO:0000256" key="2">
    <source>
        <dbReference type="ARBA" id="ARBA00022434"/>
    </source>
</evidence>
<protein>
    <submittedName>
        <fullName evidence="6">Ferritin-like domain-containing protein</fullName>
    </submittedName>
</protein>
<dbReference type="GO" id="GO:0006826">
    <property type="term" value="P:iron ion transport"/>
    <property type="evidence" value="ECO:0007669"/>
    <property type="project" value="InterPro"/>
</dbReference>
<evidence type="ECO:0000256" key="4">
    <source>
        <dbReference type="PIRSR" id="PIRSR018063-50"/>
    </source>
</evidence>
<feature type="domain" description="Ferritin-like diiron" evidence="5">
    <location>
        <begin position="34"/>
        <end position="182"/>
    </location>
</feature>
<sequence length="182" mass="20493">MEQNTSHLTHGFDVAAIRAAAANMEEGPVTDSYAADREAVVQMLNDALATELVCVLRYKRHYYTISGLGTSEIKDEFLEHANEEMQHADRLAERIVQLNGTPNYNPAIIQQRSHAEYDDSLDPQAMVRANLIAERVAIESYRQMIQVIGDKDPVTTQLLTDVLKQEEEHADDMRDLLLPNNA</sequence>
<dbReference type="InterPro" id="IPR008331">
    <property type="entry name" value="Ferritin_DPS_dom"/>
</dbReference>
<proteinExistence type="inferred from homology"/>
<dbReference type="EMBL" id="SPVF01000171">
    <property type="protein sequence ID" value="TFW17940.1"/>
    <property type="molecule type" value="Genomic_DNA"/>
</dbReference>
<dbReference type="PROSITE" id="PS50905">
    <property type="entry name" value="FERRITIN_LIKE"/>
    <property type="match status" value="1"/>
</dbReference>
<keyword evidence="2" id="KW-0409">Iron storage</keyword>
<dbReference type="PANTHER" id="PTHR30295">
    <property type="entry name" value="BACTERIOFERRITIN"/>
    <property type="match status" value="1"/>
</dbReference>
<dbReference type="PRINTS" id="PR00601">
    <property type="entry name" value="BACFERRITIN"/>
</dbReference>
<feature type="binding site" evidence="4">
    <location>
        <position position="169"/>
    </location>
    <ligand>
        <name>Fe cation</name>
        <dbReference type="ChEBI" id="CHEBI:24875"/>
    </ligand>
</feature>
<keyword evidence="3 4" id="KW-0408">Iron</keyword>
<gene>
    <name evidence="6" type="ORF">E4L96_13715</name>
</gene>
<dbReference type="PIRSF" id="PIRSF018063">
    <property type="entry name" value="Ferrtn_UCP018063"/>
    <property type="match status" value="1"/>
</dbReference>
<dbReference type="Pfam" id="PF00210">
    <property type="entry name" value="Ferritin"/>
    <property type="match status" value="1"/>
</dbReference>
<dbReference type="GO" id="GO:0004322">
    <property type="term" value="F:ferroxidase activity"/>
    <property type="evidence" value="ECO:0007669"/>
    <property type="project" value="TreeGrafter"/>
</dbReference>
<dbReference type="InterPro" id="IPR009040">
    <property type="entry name" value="Ferritin-like_diiron"/>
</dbReference>
<dbReference type="GO" id="GO:0020037">
    <property type="term" value="F:heme binding"/>
    <property type="evidence" value="ECO:0007669"/>
    <property type="project" value="TreeGrafter"/>
</dbReference>
<feature type="binding site" evidence="4">
    <location>
        <position position="51"/>
    </location>
    <ligand>
        <name>Fe cation</name>
        <dbReference type="ChEBI" id="CHEBI:24875"/>
    </ligand>
</feature>
<dbReference type="InterPro" id="IPR002024">
    <property type="entry name" value="Bacterioferritin"/>
</dbReference>
<feature type="binding site" evidence="4">
    <location>
        <position position="134"/>
    </location>
    <ligand>
        <name>Fe cation</name>
        <dbReference type="ChEBI" id="CHEBI:24875"/>
    </ligand>
</feature>
<evidence type="ECO:0000313" key="7">
    <source>
        <dbReference type="Proteomes" id="UP000298438"/>
    </source>
</evidence>
<dbReference type="InterPro" id="IPR009078">
    <property type="entry name" value="Ferritin-like_SF"/>
</dbReference>
<reference evidence="6 7" key="1">
    <citation type="submission" date="2019-03" db="EMBL/GenBank/DDBJ databases">
        <title>Draft Genome Sequence of Massilia arenosa sp. nov., a Novel Massilia Species Isolated from a Sandy-loam Maize Soil.</title>
        <authorList>
            <person name="Raths R."/>
            <person name="Peta V."/>
            <person name="Bucking H."/>
        </authorList>
    </citation>
    <scope>NUCLEOTIDE SEQUENCE [LARGE SCALE GENOMIC DNA]</scope>
    <source>
        <strain evidence="6 7">MC02</strain>
    </source>
</reference>
<evidence type="ECO:0000259" key="5">
    <source>
        <dbReference type="PROSITE" id="PS50905"/>
    </source>
</evidence>
<keyword evidence="7" id="KW-1185">Reference proteome</keyword>
<evidence type="ECO:0000256" key="1">
    <source>
        <dbReference type="ARBA" id="ARBA00008093"/>
    </source>
</evidence>
<dbReference type="GO" id="GO:0006879">
    <property type="term" value="P:intracellular iron ion homeostasis"/>
    <property type="evidence" value="ECO:0007669"/>
    <property type="project" value="UniProtKB-KW"/>
</dbReference>
<feature type="binding site" evidence="4">
    <location>
        <position position="87"/>
    </location>
    <ligand>
        <name>Fe cation</name>
        <dbReference type="ChEBI" id="CHEBI:24875"/>
    </ligand>
</feature>